<dbReference type="InterPro" id="IPR036390">
    <property type="entry name" value="WH_DNA-bd_sf"/>
</dbReference>
<keyword evidence="14" id="KW-1185">Reference proteome</keyword>
<name>K6YVU6_9ALTE</name>
<dbReference type="EMBL" id="BAEN01000054">
    <property type="protein sequence ID" value="GAC15370.1"/>
    <property type="molecule type" value="Genomic_DNA"/>
</dbReference>
<keyword evidence="5" id="KW-0678">Repressor</keyword>
<dbReference type="AlphaFoldDB" id="K6YVU6"/>
<dbReference type="InterPro" id="IPR036388">
    <property type="entry name" value="WH-like_DNA-bd_sf"/>
</dbReference>
<reference evidence="13 14" key="1">
    <citation type="journal article" date="2017" name="Antonie Van Leeuwenhoek">
        <title>Rhizobium rhizosphaerae sp. nov., a novel species isolated from rice rhizosphere.</title>
        <authorList>
            <person name="Zhao J.J."/>
            <person name="Zhang J."/>
            <person name="Zhang R.J."/>
            <person name="Zhang C.W."/>
            <person name="Yin H.Q."/>
            <person name="Zhang X.X."/>
        </authorList>
    </citation>
    <scope>NUCLEOTIDE SEQUENCE [LARGE SCALE GENOMIC DNA]</scope>
    <source>
        <strain evidence="13 14">E3</strain>
    </source>
</reference>
<evidence type="ECO:0000256" key="6">
    <source>
        <dbReference type="ARBA" id="ARBA00022605"/>
    </source>
</evidence>
<evidence type="ECO:0000256" key="5">
    <source>
        <dbReference type="ARBA" id="ARBA00022491"/>
    </source>
</evidence>
<sequence>MLDRNHLTIINAVSEAGTVTQAAEILCLTQSALSHAIKKVENHYQLQIWQKEGRKLRLTQGGSLLLNLANRLLPQFEHAELQLAQIAQGKKGILRIGMECHPCYQWLLKTVKPFLAQCDGVDVDVRQKFQFGGLSALLGYEIDLLITPDPLFHHNVIYTPVFDYEHVLVVSGQSSLAKKDWVNPTDLSTETLITYPVEASRLDIFSHFLTPAGASIRRHKIIETTEIMLQMVAANRGIAALPRWLVEEYQLQMDVVPVSLSANGIRKSIHLGVRVNESMPDYLKTFIALSKQS</sequence>
<evidence type="ECO:0000256" key="7">
    <source>
        <dbReference type="ARBA" id="ARBA00023015"/>
    </source>
</evidence>
<dbReference type="Gene3D" id="3.40.190.10">
    <property type="entry name" value="Periplasmic binding protein-like II"/>
    <property type="match status" value="1"/>
</dbReference>
<evidence type="ECO:0000259" key="12">
    <source>
        <dbReference type="PROSITE" id="PS50931"/>
    </source>
</evidence>
<evidence type="ECO:0000313" key="14">
    <source>
        <dbReference type="Proteomes" id="UP000006334"/>
    </source>
</evidence>
<dbReference type="GO" id="GO:0000976">
    <property type="term" value="F:transcription cis-regulatory region binding"/>
    <property type="evidence" value="ECO:0007669"/>
    <property type="project" value="TreeGrafter"/>
</dbReference>
<evidence type="ECO:0000256" key="8">
    <source>
        <dbReference type="ARBA" id="ARBA00023125"/>
    </source>
</evidence>
<dbReference type="PANTHER" id="PTHR30126:SF25">
    <property type="entry name" value="HTH-TYPE TRANSCRIPTIONAL REGULATOR METR"/>
    <property type="match status" value="1"/>
</dbReference>
<dbReference type="SUPFAM" id="SSF46785">
    <property type="entry name" value="Winged helix' DNA-binding domain"/>
    <property type="match status" value="1"/>
</dbReference>
<organism evidence="13 14">
    <name type="scientific">Aliiglaciecola lipolytica E3</name>
    <dbReference type="NCBI Taxonomy" id="1127673"/>
    <lineage>
        <taxon>Bacteria</taxon>
        <taxon>Pseudomonadati</taxon>
        <taxon>Pseudomonadota</taxon>
        <taxon>Gammaproteobacteria</taxon>
        <taxon>Alteromonadales</taxon>
        <taxon>Alteromonadaceae</taxon>
        <taxon>Aliiglaciecola</taxon>
    </lineage>
</organism>
<keyword evidence="7" id="KW-0805">Transcription regulation</keyword>
<dbReference type="PROSITE" id="PS50931">
    <property type="entry name" value="HTH_LYSR"/>
    <property type="match status" value="1"/>
</dbReference>
<dbReference type="InterPro" id="IPR000847">
    <property type="entry name" value="LysR_HTH_N"/>
</dbReference>
<accession>K6YVU6</accession>
<dbReference type="Gene3D" id="1.10.10.10">
    <property type="entry name" value="Winged helix-like DNA-binding domain superfamily/Winged helix DNA-binding domain"/>
    <property type="match status" value="1"/>
</dbReference>
<comment type="similarity">
    <text evidence="2">Belongs to the LysR transcriptional regulatory family.</text>
</comment>
<dbReference type="OrthoDB" id="155872at2"/>
<keyword evidence="11" id="KW-0486">Methionine biosynthesis</keyword>
<dbReference type="GO" id="GO:0005737">
    <property type="term" value="C:cytoplasm"/>
    <property type="evidence" value="ECO:0007669"/>
    <property type="project" value="UniProtKB-SubCell"/>
</dbReference>
<proteinExistence type="inferred from homology"/>
<dbReference type="Pfam" id="PF00126">
    <property type="entry name" value="HTH_1"/>
    <property type="match status" value="1"/>
</dbReference>
<gene>
    <name evidence="13" type="primary">metR</name>
    <name evidence="13" type="ORF">GLIP_2749</name>
</gene>
<dbReference type="PANTHER" id="PTHR30126">
    <property type="entry name" value="HTH-TYPE TRANSCRIPTIONAL REGULATOR"/>
    <property type="match status" value="1"/>
</dbReference>
<keyword evidence="4" id="KW-0963">Cytoplasm</keyword>
<protein>
    <recommendedName>
        <fullName evidence="3">HTH-type transcriptional regulator MetR</fullName>
    </recommendedName>
</protein>
<evidence type="ECO:0000256" key="3">
    <source>
        <dbReference type="ARBA" id="ARBA00019365"/>
    </source>
</evidence>
<evidence type="ECO:0000256" key="9">
    <source>
        <dbReference type="ARBA" id="ARBA00023159"/>
    </source>
</evidence>
<evidence type="ECO:0000256" key="4">
    <source>
        <dbReference type="ARBA" id="ARBA00022490"/>
    </source>
</evidence>
<evidence type="ECO:0000256" key="2">
    <source>
        <dbReference type="ARBA" id="ARBA00009437"/>
    </source>
</evidence>
<dbReference type="Proteomes" id="UP000006334">
    <property type="component" value="Unassembled WGS sequence"/>
</dbReference>
<dbReference type="Pfam" id="PF03466">
    <property type="entry name" value="LysR_substrate"/>
    <property type="match status" value="1"/>
</dbReference>
<feature type="domain" description="HTH lysR-type" evidence="12">
    <location>
        <begin position="2"/>
        <end position="59"/>
    </location>
</feature>
<dbReference type="InterPro" id="IPR005119">
    <property type="entry name" value="LysR_subst-bd"/>
</dbReference>
<comment type="subcellular location">
    <subcellularLocation>
        <location evidence="1">Cytoplasm</location>
    </subcellularLocation>
</comment>
<keyword evidence="6" id="KW-0028">Amino-acid biosynthesis</keyword>
<dbReference type="GO" id="GO:0009086">
    <property type="term" value="P:methionine biosynthetic process"/>
    <property type="evidence" value="ECO:0007669"/>
    <property type="project" value="UniProtKB-KW"/>
</dbReference>
<keyword evidence="10" id="KW-0804">Transcription</keyword>
<keyword evidence="9" id="KW-0010">Activator</keyword>
<dbReference type="STRING" id="1127673.GLIP_2749"/>
<dbReference type="InterPro" id="IPR037406">
    <property type="entry name" value="MetR_PBP2"/>
</dbReference>
<evidence type="ECO:0000313" key="13">
    <source>
        <dbReference type="EMBL" id="GAC15370.1"/>
    </source>
</evidence>
<dbReference type="CDD" id="cd08441">
    <property type="entry name" value="PBP2_MetR"/>
    <property type="match status" value="1"/>
</dbReference>
<comment type="caution">
    <text evidence="13">The sequence shown here is derived from an EMBL/GenBank/DDBJ whole genome shotgun (WGS) entry which is preliminary data.</text>
</comment>
<evidence type="ECO:0000256" key="10">
    <source>
        <dbReference type="ARBA" id="ARBA00023163"/>
    </source>
</evidence>
<dbReference type="RefSeq" id="WP_008845175.1">
    <property type="nucleotide sequence ID" value="NZ_BAEN01000054.1"/>
</dbReference>
<dbReference type="GO" id="GO:0003700">
    <property type="term" value="F:DNA-binding transcription factor activity"/>
    <property type="evidence" value="ECO:0007669"/>
    <property type="project" value="InterPro"/>
</dbReference>
<dbReference type="eggNOG" id="COG0583">
    <property type="taxonomic scope" value="Bacteria"/>
</dbReference>
<keyword evidence="8" id="KW-0238">DNA-binding</keyword>
<evidence type="ECO:0000256" key="1">
    <source>
        <dbReference type="ARBA" id="ARBA00004496"/>
    </source>
</evidence>
<evidence type="ECO:0000256" key="11">
    <source>
        <dbReference type="ARBA" id="ARBA00023167"/>
    </source>
</evidence>
<dbReference type="SUPFAM" id="SSF53850">
    <property type="entry name" value="Periplasmic binding protein-like II"/>
    <property type="match status" value="1"/>
</dbReference>